<dbReference type="PANTHER" id="PTHR33322:SF4">
    <property type="entry name" value="BAG DOMAIN CONTAINING PROTEIN, EXPRESSED"/>
    <property type="match status" value="1"/>
</dbReference>
<reference evidence="3 4" key="1">
    <citation type="journal article" date="2022" name="Nat. Plants">
        <title>Genomes of leafy and leafless Platanthera orchids illuminate the evolution of mycoheterotrophy.</title>
        <authorList>
            <person name="Li M.H."/>
            <person name="Liu K.W."/>
            <person name="Li Z."/>
            <person name="Lu H.C."/>
            <person name="Ye Q.L."/>
            <person name="Zhang D."/>
            <person name="Wang J.Y."/>
            <person name="Li Y.F."/>
            <person name="Zhong Z.M."/>
            <person name="Liu X."/>
            <person name="Yu X."/>
            <person name="Liu D.K."/>
            <person name="Tu X.D."/>
            <person name="Liu B."/>
            <person name="Hao Y."/>
            <person name="Liao X.Y."/>
            <person name="Jiang Y.T."/>
            <person name="Sun W.H."/>
            <person name="Chen J."/>
            <person name="Chen Y.Q."/>
            <person name="Ai Y."/>
            <person name="Zhai J.W."/>
            <person name="Wu S.S."/>
            <person name="Zhou Z."/>
            <person name="Hsiao Y.Y."/>
            <person name="Wu W.L."/>
            <person name="Chen Y.Y."/>
            <person name="Lin Y.F."/>
            <person name="Hsu J.L."/>
            <person name="Li C.Y."/>
            <person name="Wang Z.W."/>
            <person name="Zhao X."/>
            <person name="Zhong W.Y."/>
            <person name="Ma X.K."/>
            <person name="Ma L."/>
            <person name="Huang J."/>
            <person name="Chen G.Z."/>
            <person name="Huang M.Z."/>
            <person name="Huang L."/>
            <person name="Peng D.H."/>
            <person name="Luo Y.B."/>
            <person name="Zou S.Q."/>
            <person name="Chen S.P."/>
            <person name="Lan S."/>
            <person name="Tsai W.C."/>
            <person name="Van de Peer Y."/>
            <person name="Liu Z.J."/>
        </authorList>
    </citation>
    <scope>NUCLEOTIDE SEQUENCE [LARGE SCALE GENOMIC DNA]</scope>
    <source>
        <strain evidence="3">Lor288</strain>
    </source>
</reference>
<dbReference type="InterPro" id="IPR036533">
    <property type="entry name" value="BAG_dom_sf"/>
</dbReference>
<dbReference type="InterPro" id="IPR003103">
    <property type="entry name" value="BAG_domain"/>
</dbReference>
<dbReference type="SUPFAM" id="SSF63491">
    <property type="entry name" value="BAG domain"/>
    <property type="match status" value="1"/>
</dbReference>
<dbReference type="EMBL" id="JBBWWR010000006">
    <property type="protein sequence ID" value="KAK8964655.1"/>
    <property type="molecule type" value="Genomic_DNA"/>
</dbReference>
<dbReference type="SMART" id="SM00015">
    <property type="entry name" value="IQ"/>
    <property type="match status" value="1"/>
</dbReference>
<sequence>MADSSFYNHNWNPARYGSLPQIRPFSSKPKVVNIPVNFVSSDEASLKKPSPPTTVSAADRKAAAIAIQKAVRGFLVRMNARAVRQIAMEVSEIERKVREEEVKIRMDIKARIRVSEELMALLLRLDSVRWVRDLRKKMIRRVMALQEAIDSISAAADGNSPTIDIPVDLKGSVGESVEESSIHQTMEPAMELEIEIPSPEPAIDDHEVAMGMENPAAVESINMETGEEGTGSKSGEPSEELRGLKVMMERMAGENCQTSAEQCRLMEGLAGRVSNLEHVVHRMDRRKKSRSGAAARQ</sequence>
<name>A0ABR2MMB9_9ASPA</name>
<dbReference type="Proteomes" id="UP001412067">
    <property type="component" value="Unassembled WGS sequence"/>
</dbReference>
<evidence type="ECO:0000313" key="3">
    <source>
        <dbReference type="EMBL" id="KAK8964655.1"/>
    </source>
</evidence>
<protein>
    <recommendedName>
        <fullName evidence="2">BAG domain-containing protein</fullName>
    </recommendedName>
</protein>
<dbReference type="InterPro" id="IPR040400">
    <property type="entry name" value="BAG5/6/7/8"/>
</dbReference>
<accession>A0ABR2MMB9</accession>
<proteinExistence type="predicted"/>
<gene>
    <name evidence="3" type="ORF">KSP40_PGU019971</name>
</gene>
<dbReference type="Pfam" id="PF02179">
    <property type="entry name" value="BAG"/>
    <property type="match status" value="1"/>
</dbReference>
<dbReference type="InterPro" id="IPR000048">
    <property type="entry name" value="IQ_motif_EF-hand-BS"/>
</dbReference>
<comment type="caution">
    <text evidence="3">The sequence shown here is derived from an EMBL/GenBank/DDBJ whole genome shotgun (WGS) entry which is preliminary data.</text>
</comment>
<dbReference type="PROSITE" id="PS51035">
    <property type="entry name" value="BAG"/>
    <property type="match status" value="1"/>
</dbReference>
<evidence type="ECO:0000256" key="1">
    <source>
        <dbReference type="ARBA" id="ARBA00023186"/>
    </source>
</evidence>
<evidence type="ECO:0000313" key="4">
    <source>
        <dbReference type="Proteomes" id="UP001412067"/>
    </source>
</evidence>
<keyword evidence="4" id="KW-1185">Reference proteome</keyword>
<organism evidence="3 4">
    <name type="scientific">Platanthera guangdongensis</name>
    <dbReference type="NCBI Taxonomy" id="2320717"/>
    <lineage>
        <taxon>Eukaryota</taxon>
        <taxon>Viridiplantae</taxon>
        <taxon>Streptophyta</taxon>
        <taxon>Embryophyta</taxon>
        <taxon>Tracheophyta</taxon>
        <taxon>Spermatophyta</taxon>
        <taxon>Magnoliopsida</taxon>
        <taxon>Liliopsida</taxon>
        <taxon>Asparagales</taxon>
        <taxon>Orchidaceae</taxon>
        <taxon>Orchidoideae</taxon>
        <taxon>Orchideae</taxon>
        <taxon>Orchidinae</taxon>
        <taxon>Platanthera</taxon>
    </lineage>
</organism>
<evidence type="ECO:0000259" key="2">
    <source>
        <dbReference type="PROSITE" id="PS51035"/>
    </source>
</evidence>
<feature type="domain" description="BAG" evidence="2">
    <location>
        <begin position="82"/>
        <end position="153"/>
    </location>
</feature>
<dbReference type="PROSITE" id="PS50096">
    <property type="entry name" value="IQ"/>
    <property type="match status" value="1"/>
</dbReference>
<keyword evidence="1" id="KW-0143">Chaperone</keyword>
<dbReference type="PANTHER" id="PTHR33322">
    <property type="entry name" value="BAG DOMAIN CONTAINING PROTEIN, EXPRESSED"/>
    <property type="match status" value="1"/>
</dbReference>
<dbReference type="Gene3D" id="1.20.58.120">
    <property type="entry name" value="BAG domain"/>
    <property type="match status" value="1"/>
</dbReference>